<evidence type="ECO:0000256" key="3">
    <source>
        <dbReference type="ARBA" id="ARBA00022729"/>
    </source>
</evidence>
<dbReference type="PANTHER" id="PTHR22923">
    <property type="entry name" value="CEREBELLIN-RELATED"/>
    <property type="match status" value="1"/>
</dbReference>
<comment type="subcellular location">
    <subcellularLocation>
        <location evidence="1">Secreted</location>
    </subcellularLocation>
</comment>
<reference evidence="6" key="3">
    <citation type="submission" date="2025-09" db="UniProtKB">
        <authorList>
            <consortium name="Ensembl"/>
        </authorList>
    </citation>
    <scope>IDENTIFICATION</scope>
</reference>
<dbReference type="InParanoid" id="A0A672Z1Y2"/>
<dbReference type="PANTHER" id="PTHR22923:SF102">
    <property type="entry name" value="CEREBELLIN 13-RELATED"/>
    <property type="match status" value="1"/>
</dbReference>
<dbReference type="Gene3D" id="2.60.120.40">
    <property type="match status" value="1"/>
</dbReference>
<name>A0A672Z1Y2_9TELE</name>
<keyword evidence="2" id="KW-0964">Secreted</keyword>
<evidence type="ECO:0000256" key="4">
    <source>
        <dbReference type="SAM" id="SignalP"/>
    </source>
</evidence>
<dbReference type="GO" id="GO:0005576">
    <property type="term" value="C:extracellular region"/>
    <property type="evidence" value="ECO:0007669"/>
    <property type="project" value="UniProtKB-SubCell"/>
</dbReference>
<feature type="signal peptide" evidence="4">
    <location>
        <begin position="1"/>
        <end position="38"/>
    </location>
</feature>
<dbReference type="InterPro" id="IPR008983">
    <property type="entry name" value="Tumour_necrosis_fac-like_dom"/>
</dbReference>
<protein>
    <submittedName>
        <fullName evidence="6">Complement C1q-like protein 2</fullName>
    </submittedName>
</protein>
<reference evidence="6" key="1">
    <citation type="submission" date="2019-06" db="EMBL/GenBank/DDBJ databases">
        <authorList>
            <consortium name="Wellcome Sanger Institute Data Sharing"/>
        </authorList>
    </citation>
    <scope>NUCLEOTIDE SEQUENCE [LARGE SCALE GENOMIC DNA]</scope>
</reference>
<evidence type="ECO:0000259" key="5">
    <source>
        <dbReference type="PROSITE" id="PS50871"/>
    </source>
</evidence>
<dbReference type="Proteomes" id="UP000472271">
    <property type="component" value="Chromosome 22"/>
</dbReference>
<evidence type="ECO:0000313" key="7">
    <source>
        <dbReference type="Proteomes" id="UP000472271"/>
    </source>
</evidence>
<organism evidence="6 7">
    <name type="scientific">Sphaeramia orbicularis</name>
    <name type="common">orbiculate cardinalfish</name>
    <dbReference type="NCBI Taxonomy" id="375764"/>
    <lineage>
        <taxon>Eukaryota</taxon>
        <taxon>Metazoa</taxon>
        <taxon>Chordata</taxon>
        <taxon>Craniata</taxon>
        <taxon>Vertebrata</taxon>
        <taxon>Euteleostomi</taxon>
        <taxon>Actinopterygii</taxon>
        <taxon>Neopterygii</taxon>
        <taxon>Teleostei</taxon>
        <taxon>Neoteleostei</taxon>
        <taxon>Acanthomorphata</taxon>
        <taxon>Gobiaria</taxon>
        <taxon>Kurtiformes</taxon>
        <taxon>Apogonoidei</taxon>
        <taxon>Apogonidae</taxon>
        <taxon>Apogoninae</taxon>
        <taxon>Sphaeramia</taxon>
    </lineage>
</organism>
<accession>A0A672Z1Y2</accession>
<reference evidence="6" key="2">
    <citation type="submission" date="2025-08" db="UniProtKB">
        <authorList>
            <consortium name="Ensembl"/>
        </authorList>
    </citation>
    <scope>IDENTIFICATION</scope>
</reference>
<gene>
    <name evidence="6" type="primary">LOC115413994</name>
</gene>
<dbReference type="AlphaFoldDB" id="A0A672Z1Y2"/>
<dbReference type="Ensembl" id="ENSSORT00005010942.1">
    <property type="protein sequence ID" value="ENSSORP00005010602.1"/>
    <property type="gene ID" value="ENSSORG00005005730.1"/>
</dbReference>
<evidence type="ECO:0000256" key="1">
    <source>
        <dbReference type="ARBA" id="ARBA00004613"/>
    </source>
</evidence>
<sequence>SMMQIQTRSEHYLSANLQVKTTMFLPLLLLLFPAFLQGQSNDGTCSPNIYTVLSELEAKVNKLENQLQGTVVAFSAALLASGESTTGPFSDFTTLIYKHVVTNVGNAYNSDTGFFTAPVKGAYHFEFYSTAVGGHTSAVLVKNGGRTFAFAEGQGNGFGTGSNAITLVLEVGDVVSINLWLNSVMYDNQNHHSTFSGHLLFTIKEGERFSKKNTC</sequence>
<dbReference type="InterPro" id="IPR001073">
    <property type="entry name" value="C1q_dom"/>
</dbReference>
<evidence type="ECO:0000313" key="6">
    <source>
        <dbReference type="Ensembl" id="ENSSORP00005010602.1"/>
    </source>
</evidence>
<feature type="domain" description="C1q" evidence="5">
    <location>
        <begin position="67"/>
        <end position="206"/>
    </location>
</feature>
<dbReference type="SMART" id="SM00110">
    <property type="entry name" value="C1Q"/>
    <property type="match status" value="1"/>
</dbReference>
<dbReference type="PROSITE" id="PS50871">
    <property type="entry name" value="C1Q"/>
    <property type="match status" value="1"/>
</dbReference>
<proteinExistence type="predicted"/>
<keyword evidence="3 4" id="KW-0732">Signal</keyword>
<dbReference type="SUPFAM" id="SSF49842">
    <property type="entry name" value="TNF-like"/>
    <property type="match status" value="1"/>
</dbReference>
<dbReference type="Pfam" id="PF00386">
    <property type="entry name" value="C1q"/>
    <property type="match status" value="1"/>
</dbReference>
<dbReference type="InterPro" id="IPR050822">
    <property type="entry name" value="Cerebellin_Synaptic_Org"/>
</dbReference>
<keyword evidence="7" id="KW-1185">Reference proteome</keyword>
<feature type="chain" id="PRO_5025529003" evidence="4">
    <location>
        <begin position="39"/>
        <end position="215"/>
    </location>
</feature>
<evidence type="ECO:0000256" key="2">
    <source>
        <dbReference type="ARBA" id="ARBA00022525"/>
    </source>
</evidence>
<dbReference type="PRINTS" id="PR00007">
    <property type="entry name" value="COMPLEMNTC1Q"/>
</dbReference>